<dbReference type="PROSITE" id="PS00211">
    <property type="entry name" value="ABC_TRANSPORTER_1"/>
    <property type="match status" value="2"/>
</dbReference>
<dbReference type="Proteomes" id="UP001168552">
    <property type="component" value="Unassembled WGS sequence"/>
</dbReference>
<feature type="coiled-coil region" evidence="17">
    <location>
        <begin position="446"/>
        <end position="473"/>
    </location>
</feature>
<keyword evidence="11" id="KW-0267">Excision nuclease</keyword>
<dbReference type="InterPro" id="IPR027417">
    <property type="entry name" value="P-loop_NTPase"/>
</dbReference>
<evidence type="ECO:0000256" key="9">
    <source>
        <dbReference type="ARBA" id="ARBA00022833"/>
    </source>
</evidence>
<keyword evidence="2" id="KW-0963">Cytoplasm</keyword>
<dbReference type="InterPro" id="IPR003439">
    <property type="entry name" value="ABC_transporter-like_ATP-bd"/>
</dbReference>
<keyword evidence="12" id="KW-0238">DNA-binding</keyword>
<keyword evidence="3" id="KW-0479">Metal-binding</keyword>
<evidence type="ECO:0000313" key="19">
    <source>
        <dbReference type="EMBL" id="MDN4166167.1"/>
    </source>
</evidence>
<dbReference type="SUPFAM" id="SSF52540">
    <property type="entry name" value="P-loop containing nucleoside triphosphate hydrolases"/>
    <property type="match status" value="2"/>
</dbReference>
<dbReference type="Pfam" id="PF17755">
    <property type="entry name" value="UvrA_DNA-bind"/>
    <property type="match status" value="1"/>
</dbReference>
<dbReference type="NCBIfam" id="NF001503">
    <property type="entry name" value="PRK00349.1"/>
    <property type="match status" value="1"/>
</dbReference>
<dbReference type="InterPro" id="IPR017871">
    <property type="entry name" value="ABC_transporter-like_CS"/>
</dbReference>
<dbReference type="Gene3D" id="1.20.1580.10">
    <property type="entry name" value="ABC transporter ATPase like domain"/>
    <property type="match status" value="2"/>
</dbReference>
<dbReference type="GO" id="GO:0016787">
    <property type="term" value="F:hydrolase activity"/>
    <property type="evidence" value="ECO:0007669"/>
    <property type="project" value="UniProtKB-KW"/>
</dbReference>
<dbReference type="PANTHER" id="PTHR43152:SF3">
    <property type="entry name" value="UVRABC SYSTEM PROTEIN A"/>
    <property type="match status" value="1"/>
</dbReference>
<sequence length="955" mass="106410">MATKTTEKPAKLDVTGHDFIEVIGAREHNLKNIDTLIPRNQLVVITGISGSGKSSLAFDTIYAEGQRRYMESFSAYARSFIGDLERPDVDKINGLSPVISIEQKTTSRNPRSTVGTVTEIYDFMRLLFARAGEAFSYLSGEKMIKQSEDQIIEHILHNFANQKLTLLAPVVKGRKGHYRELFVQIRKMGYSKVRVNGEIQEIVPKMQLDRYKTHDIELVIDRLVAQADDRFRISQSVKTALKEGKGLIMLLDEKGELSHFSQNLMDPKTGLAYDEPAPNTFSFNSPYGACPVCNGLGEIEEISQEQVIPDASLSISRGGIAPLGEYRDIWIFKKIDAILKRNKVSLTTPINKIPESVMQVILFGDDEPVAVESVKYPGTEWNTKFEGIMNFLQKQKEEGSDNIRKWVEDFTDIRPCPECHGARLKKESLHFKIDGKNIAELAMGDIKQLADWFENLETRLNDKQNQIAAEVLKELRKRIGFLLDVGLDYLQLNRPLRTLSGGEAQRIRLATQIGTQLVGVLYILDEPSIGLHQRDNVKLIKALKDLRDLGNTVLVVEHDKDMMLESDYILDIGPGAGRHGGRVVAAGSPEVFMAQNGVTARYLKGEYAIAVPEKRREGNGLTLSVKGATGHNLKNVDLNLPLGKMICITGVSGSGKSSLVHDTLFPILNKHFFNARREALPFKKVEGLEHIDKVIEVDQSPIGRTPRSNPATYTGVFSDIRTLFTELPEAKIRGYKPGRFSFNVKGGRCETCEGAGMKLIEMDFLPDVHVPCETCKGKRYNRETLEVRFKGKSIADVLDMTVEQAVEFFEHQPKIVRKIKTLNDVGLGYITLGQHATTLSGGEAQRVKLATELSKKDTGKTLYILDEPTTGLHFQDINMLMNVLNKLVDKGNSVLIIEHNLDVIKVADHIIDLGLEGGNGGGSIIAEGTPEEVAKNKKSHTARFLKLELEVAKRA</sequence>
<evidence type="ECO:0000256" key="13">
    <source>
        <dbReference type="ARBA" id="ARBA00023204"/>
    </source>
</evidence>
<comment type="similarity">
    <text evidence="14">Belongs to the ABC transporter superfamily. UvrA family.</text>
</comment>
<evidence type="ECO:0000256" key="8">
    <source>
        <dbReference type="ARBA" id="ARBA00022771"/>
    </source>
</evidence>
<keyword evidence="19" id="KW-0378">Hydrolase</keyword>
<dbReference type="InterPro" id="IPR013815">
    <property type="entry name" value="ATP_grasp_subdomain_1"/>
</dbReference>
<keyword evidence="8" id="KW-0863">Zinc-finger</keyword>
<evidence type="ECO:0000256" key="7">
    <source>
        <dbReference type="ARBA" id="ARBA00022769"/>
    </source>
</evidence>
<keyword evidence="7" id="KW-0228">DNA excision</keyword>
<keyword evidence="17" id="KW-0175">Coiled coil</keyword>
<dbReference type="Gene3D" id="3.30.1490.20">
    <property type="entry name" value="ATP-grasp fold, A domain"/>
    <property type="match status" value="1"/>
</dbReference>
<dbReference type="Gene3D" id="3.40.50.300">
    <property type="entry name" value="P-loop containing nucleotide triphosphate hydrolases"/>
    <property type="match status" value="2"/>
</dbReference>
<dbReference type="PROSITE" id="PS50893">
    <property type="entry name" value="ABC_TRANSPORTER_2"/>
    <property type="match status" value="1"/>
</dbReference>
<reference evidence="19" key="1">
    <citation type="submission" date="2023-06" db="EMBL/GenBank/DDBJ databases">
        <title>Cytophagales bacterium Strain LB-30, isolated from soil.</title>
        <authorList>
            <person name="Liu B."/>
        </authorList>
    </citation>
    <scope>NUCLEOTIDE SEQUENCE</scope>
    <source>
        <strain evidence="19">LB-30</strain>
    </source>
</reference>
<gene>
    <name evidence="19" type="primary">uvrA</name>
    <name evidence="19" type="ORF">QWY31_11680</name>
</gene>
<dbReference type="PANTHER" id="PTHR43152">
    <property type="entry name" value="UVRABC SYSTEM PROTEIN A"/>
    <property type="match status" value="1"/>
</dbReference>
<keyword evidence="20" id="KW-1185">Reference proteome</keyword>
<evidence type="ECO:0000256" key="3">
    <source>
        <dbReference type="ARBA" id="ARBA00022723"/>
    </source>
</evidence>
<evidence type="ECO:0000313" key="20">
    <source>
        <dbReference type="Proteomes" id="UP001168552"/>
    </source>
</evidence>
<keyword evidence="10" id="KW-0067">ATP-binding</keyword>
<evidence type="ECO:0000256" key="6">
    <source>
        <dbReference type="ARBA" id="ARBA00022763"/>
    </source>
</evidence>
<evidence type="ECO:0000256" key="15">
    <source>
        <dbReference type="ARBA" id="ARBA00039316"/>
    </source>
</evidence>
<keyword evidence="6" id="KW-0227">DNA damage</keyword>
<dbReference type="Pfam" id="PF17760">
    <property type="entry name" value="UvrA_inter"/>
    <property type="match status" value="1"/>
</dbReference>
<evidence type="ECO:0000256" key="1">
    <source>
        <dbReference type="ARBA" id="ARBA00004496"/>
    </source>
</evidence>
<comment type="caution">
    <text evidence="19">The sequence shown here is derived from an EMBL/GenBank/DDBJ whole genome shotgun (WGS) entry which is preliminary data.</text>
</comment>
<dbReference type="Gene3D" id="1.10.8.280">
    <property type="entry name" value="ABC transporter ATPase domain-like"/>
    <property type="match status" value="1"/>
</dbReference>
<feature type="domain" description="ABC transporter" evidence="18">
    <location>
        <begin position="616"/>
        <end position="946"/>
    </location>
</feature>
<evidence type="ECO:0000256" key="17">
    <source>
        <dbReference type="SAM" id="Coils"/>
    </source>
</evidence>
<evidence type="ECO:0000256" key="4">
    <source>
        <dbReference type="ARBA" id="ARBA00022737"/>
    </source>
</evidence>
<protein>
    <recommendedName>
        <fullName evidence="15">UvrABC system protein A</fullName>
    </recommendedName>
    <alternativeName>
        <fullName evidence="16">Excinuclease ABC subunit A</fullName>
    </alternativeName>
</protein>
<evidence type="ECO:0000256" key="2">
    <source>
        <dbReference type="ARBA" id="ARBA00022490"/>
    </source>
</evidence>
<evidence type="ECO:0000256" key="14">
    <source>
        <dbReference type="ARBA" id="ARBA00038000"/>
    </source>
</evidence>
<dbReference type="EMBL" id="JAUHJS010000005">
    <property type="protein sequence ID" value="MDN4166167.1"/>
    <property type="molecule type" value="Genomic_DNA"/>
</dbReference>
<evidence type="ECO:0000256" key="12">
    <source>
        <dbReference type="ARBA" id="ARBA00023125"/>
    </source>
</evidence>
<evidence type="ECO:0000256" key="11">
    <source>
        <dbReference type="ARBA" id="ARBA00022881"/>
    </source>
</evidence>
<keyword evidence="13" id="KW-0234">DNA repair</keyword>
<accession>A0ABT8F6Q7</accession>
<dbReference type="NCBIfam" id="TIGR00630">
    <property type="entry name" value="uvra"/>
    <property type="match status" value="1"/>
</dbReference>
<dbReference type="CDD" id="cd03271">
    <property type="entry name" value="ABC_UvrA_II"/>
    <property type="match status" value="1"/>
</dbReference>
<dbReference type="InterPro" id="IPR004602">
    <property type="entry name" value="UvrA"/>
</dbReference>
<name>A0ABT8F6Q7_9BACT</name>
<keyword evidence="5" id="KW-0547">Nucleotide-binding</keyword>
<evidence type="ECO:0000256" key="10">
    <source>
        <dbReference type="ARBA" id="ARBA00022840"/>
    </source>
</evidence>
<keyword evidence="4" id="KW-0677">Repeat</keyword>
<proteinExistence type="inferred from homology"/>
<evidence type="ECO:0000256" key="5">
    <source>
        <dbReference type="ARBA" id="ARBA00022741"/>
    </source>
</evidence>
<dbReference type="InterPro" id="IPR041552">
    <property type="entry name" value="UvrA_DNA-bd"/>
</dbReference>
<evidence type="ECO:0000259" key="18">
    <source>
        <dbReference type="PROSITE" id="PS50893"/>
    </source>
</evidence>
<evidence type="ECO:0000256" key="16">
    <source>
        <dbReference type="ARBA" id="ARBA00042156"/>
    </source>
</evidence>
<comment type="subcellular location">
    <subcellularLocation>
        <location evidence="1">Cytoplasm</location>
    </subcellularLocation>
</comment>
<keyword evidence="9" id="KW-0862">Zinc</keyword>
<dbReference type="InterPro" id="IPR041102">
    <property type="entry name" value="UvrA_inter"/>
</dbReference>
<dbReference type="RefSeq" id="WP_320004700.1">
    <property type="nucleotide sequence ID" value="NZ_JAUHJS010000005.1"/>
</dbReference>
<organism evidence="19 20">
    <name type="scientific">Shiella aurantiaca</name>
    <dbReference type="NCBI Taxonomy" id="3058365"/>
    <lineage>
        <taxon>Bacteria</taxon>
        <taxon>Pseudomonadati</taxon>
        <taxon>Bacteroidota</taxon>
        <taxon>Cytophagia</taxon>
        <taxon>Cytophagales</taxon>
        <taxon>Shiellaceae</taxon>
        <taxon>Shiella</taxon>
    </lineage>
</organism>